<dbReference type="Pfam" id="PF07714">
    <property type="entry name" value="PK_Tyr_Ser-Thr"/>
    <property type="match status" value="1"/>
</dbReference>
<dbReference type="InterPro" id="IPR006626">
    <property type="entry name" value="PbH1"/>
</dbReference>
<evidence type="ECO:0000256" key="3">
    <source>
        <dbReference type="SAM" id="Phobius"/>
    </source>
</evidence>
<feature type="signal peptide" evidence="4">
    <location>
        <begin position="1"/>
        <end position="15"/>
    </location>
</feature>
<keyword evidence="3" id="KW-0472">Membrane</keyword>
<dbReference type="PANTHER" id="PTHR24416:SF600">
    <property type="entry name" value="PDGF- AND VEGF-RECEPTOR RELATED, ISOFORM J"/>
    <property type="match status" value="1"/>
</dbReference>
<dbReference type="InParanoid" id="A0A2P6MYV9"/>
<evidence type="ECO:0000256" key="2">
    <source>
        <dbReference type="PROSITE-ProRule" id="PRU10141"/>
    </source>
</evidence>
<evidence type="ECO:0000313" key="6">
    <source>
        <dbReference type="EMBL" id="PRP76856.1"/>
    </source>
</evidence>
<dbReference type="OrthoDB" id="10692192at2759"/>
<sequence>MRLIWLYLIITAAIASPSVYQVTGPDADQVLVLATQDSNDEVIVYFNTTETTCTSSYFLFQYPSTVRLIGLGSSETTLRECYFYFIRDAGDGQFEARGFDVIDLLYTNNANNPFSIVADHAMFTDVSFSNFSSIALVDLTTNEAELFNCSYSNGPFRNMIEGPQILIWLHSGNILMDGWTTDFLDWYGTGLLADGDDSASVTVRNSRLTGMLVGIFVQAGGQNQLHVYETHFTNFSAIAVGGSWYLAAYGSETLIENCTFSNSTVSPGFEGAYGGNFVSKNNIWSNVSALNDGMSLVYTSTTYSSYNELFTNCSGSIWKPFGSQKIGFVIDSTRVINHNNPYRGVIYSRYTSIYLKNCLFQNVVNINTAIIQIAPDSNIYRSSVIINCTFIDVLSWQGTISAIGFLGNLTIDGSSFIRVTSLHNGGAITISSQAGTISITNSQFTNCTANGNGGVAYMKINQPTSGNIPYHSLTVLNVTLEGNNAGDSGGGIYLIGHLPQIVMQNIRAYNQYGDVFGGVIFIGSSTELLQLSLLDIHNNIAGTSGGGIFIQGNISQIFLNNVSASSNSATFEGGTIVIGGTQKMTQAMIEDIQCSHSQSYFGSCISISSPLGNLTLNRVQVTYGEGQQGGAIQVSSAVDSLGISDCLFLHNQAQFLGGALSLTGTMQQVNLHKNTFASNSASQGGGIAVTGHISVMIMDGCMVTSNKGQGGGLYISPLQALLLSLDGTELGRNTASTDGGAIFVSSSLPVHMVMKNVTMHGNWALGNAGNSGGGSHIVNSDPRLTQVEWSNNHAAIKGGAINFVLQASLSMAKRDISSFEMEGDSYTLDITGSVFEGNISPLGTSVSTNGGTTITTSSFDDGSTSSTLISSNAATISESSINNGIIWLKRGSVMTLSLNNITGMFTLNMDNTATVIDGGGNTQSLRDNIMCNTDYQLNYTMQSSQCVPIPLSTTQQAIETEGQQKNTVIGAAVGSVVGIIIIAVVIVGLVMYRQSQKQKTLIRDAKYSNSYDSINFSVIQLGAAKRSVINFDNLQDMKKIGEGAYGIVYVAIFQAIQVAVKQIKAEMVTEAQLKDFLHEVSIIQGLHSLRSLSALSQNSVVGVLWTSSYQSTIHLSLSGSLLECFTYMQRVLDLAVRNILLTSHHDVKVADFGMSRTHKDDEIAGKTQSDVGPLKWMAPEAIINREYSKKKHLTDNREIMTGEEPYKDMSGIEAAIGVTTNGLKLQIPAQTDPKLSKLMSLCWENQPHSRPSFDEVCHILSIDEKISEEFTRESKDNTIAVWSGPTAFLVGEEGIDQLLINPSVHVGNLNRVPSSPKFEARTQNIYQGRLCLKNDDTGVRLNIRAFIVELYASKFVTFP</sequence>
<keyword evidence="4" id="KW-0732">Signal</keyword>
<dbReference type="PROSITE" id="PS00107">
    <property type="entry name" value="PROTEIN_KINASE_ATP"/>
    <property type="match status" value="1"/>
</dbReference>
<dbReference type="GO" id="GO:0007169">
    <property type="term" value="P:cell surface receptor protein tyrosine kinase signaling pathway"/>
    <property type="evidence" value="ECO:0007669"/>
    <property type="project" value="TreeGrafter"/>
</dbReference>
<dbReference type="PANTHER" id="PTHR24416">
    <property type="entry name" value="TYROSINE-PROTEIN KINASE RECEPTOR"/>
    <property type="match status" value="1"/>
</dbReference>
<feature type="chain" id="PRO_5015137168" description="Protein kinase domain-containing protein" evidence="4">
    <location>
        <begin position="16"/>
        <end position="1359"/>
    </location>
</feature>
<dbReference type="InterPro" id="IPR001245">
    <property type="entry name" value="Ser-Thr/Tyr_kinase_cat_dom"/>
</dbReference>
<dbReference type="SUPFAM" id="SSF56112">
    <property type="entry name" value="Protein kinase-like (PK-like)"/>
    <property type="match status" value="1"/>
</dbReference>
<feature type="domain" description="Protein kinase" evidence="5">
    <location>
        <begin position="1034"/>
        <end position="1271"/>
    </location>
</feature>
<dbReference type="SUPFAM" id="SSF51126">
    <property type="entry name" value="Pectin lyase-like"/>
    <property type="match status" value="3"/>
</dbReference>
<dbReference type="InterPro" id="IPR000719">
    <property type="entry name" value="Prot_kinase_dom"/>
</dbReference>
<evidence type="ECO:0000256" key="4">
    <source>
        <dbReference type="SAM" id="SignalP"/>
    </source>
</evidence>
<keyword evidence="2" id="KW-0067">ATP-binding</keyword>
<dbReference type="GO" id="GO:0004714">
    <property type="term" value="F:transmembrane receptor protein tyrosine kinase activity"/>
    <property type="evidence" value="ECO:0007669"/>
    <property type="project" value="TreeGrafter"/>
</dbReference>
<dbReference type="PROSITE" id="PS50011">
    <property type="entry name" value="PROTEIN_KINASE_DOM"/>
    <property type="match status" value="1"/>
</dbReference>
<organism evidence="6 7">
    <name type="scientific">Planoprotostelium fungivorum</name>
    <dbReference type="NCBI Taxonomy" id="1890364"/>
    <lineage>
        <taxon>Eukaryota</taxon>
        <taxon>Amoebozoa</taxon>
        <taxon>Evosea</taxon>
        <taxon>Variosea</taxon>
        <taxon>Cavosteliida</taxon>
        <taxon>Cavosteliaceae</taxon>
        <taxon>Planoprotostelium</taxon>
    </lineage>
</organism>
<dbReference type="SMART" id="SM00710">
    <property type="entry name" value="PbH1"/>
    <property type="match status" value="9"/>
</dbReference>
<keyword evidence="7" id="KW-1185">Reference proteome</keyword>
<reference evidence="6 7" key="1">
    <citation type="journal article" date="2018" name="Genome Biol. Evol.">
        <title>Multiple Roots of Fruiting Body Formation in Amoebozoa.</title>
        <authorList>
            <person name="Hillmann F."/>
            <person name="Forbes G."/>
            <person name="Novohradska S."/>
            <person name="Ferling I."/>
            <person name="Riege K."/>
            <person name="Groth M."/>
            <person name="Westermann M."/>
            <person name="Marz M."/>
            <person name="Spaller T."/>
            <person name="Winckler T."/>
            <person name="Schaap P."/>
            <person name="Glockner G."/>
        </authorList>
    </citation>
    <scope>NUCLEOTIDE SEQUENCE [LARGE SCALE GENOMIC DNA]</scope>
    <source>
        <strain evidence="6 7">Jena</strain>
    </source>
</reference>
<dbReference type="Proteomes" id="UP000241769">
    <property type="component" value="Unassembled WGS sequence"/>
</dbReference>
<keyword evidence="3" id="KW-1133">Transmembrane helix</keyword>
<dbReference type="GO" id="GO:0043235">
    <property type="term" value="C:receptor complex"/>
    <property type="evidence" value="ECO:0007669"/>
    <property type="project" value="TreeGrafter"/>
</dbReference>
<dbReference type="GO" id="GO:0005524">
    <property type="term" value="F:ATP binding"/>
    <property type="evidence" value="ECO:0007669"/>
    <property type="project" value="UniProtKB-UniRule"/>
</dbReference>
<comment type="caution">
    <text evidence="6">The sequence shown here is derived from an EMBL/GenBank/DDBJ whole genome shotgun (WGS) entry which is preliminary data.</text>
</comment>
<dbReference type="EMBL" id="MDYQ01000296">
    <property type="protein sequence ID" value="PRP76856.1"/>
    <property type="molecule type" value="Genomic_DNA"/>
</dbReference>
<name>A0A2P6MYV9_9EUKA</name>
<dbReference type="STRING" id="1890364.A0A2P6MYV9"/>
<dbReference type="GO" id="GO:0005886">
    <property type="term" value="C:plasma membrane"/>
    <property type="evidence" value="ECO:0007669"/>
    <property type="project" value="TreeGrafter"/>
</dbReference>
<dbReference type="Gene3D" id="1.10.510.10">
    <property type="entry name" value="Transferase(Phosphotransferase) domain 1"/>
    <property type="match status" value="1"/>
</dbReference>
<evidence type="ECO:0000256" key="1">
    <source>
        <dbReference type="ARBA" id="ARBA00004167"/>
    </source>
</evidence>
<accession>A0A2P6MYV9</accession>
<evidence type="ECO:0000313" key="7">
    <source>
        <dbReference type="Proteomes" id="UP000241769"/>
    </source>
</evidence>
<keyword evidence="2" id="KW-0547">Nucleotide-binding</keyword>
<dbReference type="Gene3D" id="3.30.200.20">
    <property type="entry name" value="Phosphorylase Kinase, domain 1"/>
    <property type="match status" value="1"/>
</dbReference>
<dbReference type="InterPro" id="IPR017441">
    <property type="entry name" value="Protein_kinase_ATP_BS"/>
</dbReference>
<protein>
    <recommendedName>
        <fullName evidence="5">Protein kinase domain-containing protein</fullName>
    </recommendedName>
</protein>
<proteinExistence type="predicted"/>
<gene>
    <name evidence="6" type="ORF">PROFUN_14776</name>
</gene>
<comment type="subcellular location">
    <subcellularLocation>
        <location evidence="1">Membrane</location>
        <topology evidence="1">Single-pass membrane protein</topology>
    </subcellularLocation>
</comment>
<feature type="transmembrane region" description="Helical" evidence="3">
    <location>
        <begin position="968"/>
        <end position="992"/>
    </location>
</feature>
<dbReference type="InterPro" id="IPR011009">
    <property type="entry name" value="Kinase-like_dom_sf"/>
</dbReference>
<dbReference type="InterPro" id="IPR011050">
    <property type="entry name" value="Pectin_lyase_fold/virulence"/>
</dbReference>
<keyword evidence="3" id="KW-0812">Transmembrane</keyword>
<evidence type="ECO:0000259" key="5">
    <source>
        <dbReference type="PROSITE" id="PS50011"/>
    </source>
</evidence>
<dbReference type="InterPro" id="IPR050122">
    <property type="entry name" value="RTK"/>
</dbReference>
<feature type="binding site" evidence="2">
    <location>
        <position position="1061"/>
    </location>
    <ligand>
        <name>ATP</name>
        <dbReference type="ChEBI" id="CHEBI:30616"/>
    </ligand>
</feature>